<comment type="caution">
    <text evidence="3">The sequence shown here is derived from an EMBL/GenBank/DDBJ whole genome shotgun (WGS) entry which is preliminary data.</text>
</comment>
<dbReference type="NCBIfam" id="TIGR01552">
    <property type="entry name" value="phd_fam"/>
    <property type="match status" value="1"/>
</dbReference>
<proteinExistence type="inferred from homology"/>
<dbReference type="AlphaFoldDB" id="A0A512H9D4"/>
<comment type="function">
    <text evidence="2">Antitoxin component of a type II toxin-antitoxin (TA) system.</text>
</comment>
<evidence type="ECO:0000313" key="4">
    <source>
        <dbReference type="Proteomes" id="UP000321567"/>
    </source>
</evidence>
<dbReference type="EMBL" id="BJZO01000057">
    <property type="protein sequence ID" value="GEO82028.1"/>
    <property type="molecule type" value="Genomic_DNA"/>
</dbReference>
<dbReference type="Proteomes" id="UP000321567">
    <property type="component" value="Unassembled WGS sequence"/>
</dbReference>
<sequence length="82" mass="9111">MTIVTFQEAEAGFSALIEEIERGEFVTITRQGKPIAALVSLEAAEAARQVLEKRRSGLVSYLRSYPGEPVERFHSSSRDVDL</sequence>
<organism evidence="3 4">
    <name type="scientific">Pararhodospirillum oryzae</name>
    <dbReference type="NCBI Taxonomy" id="478448"/>
    <lineage>
        <taxon>Bacteria</taxon>
        <taxon>Pseudomonadati</taxon>
        <taxon>Pseudomonadota</taxon>
        <taxon>Alphaproteobacteria</taxon>
        <taxon>Rhodospirillales</taxon>
        <taxon>Rhodospirillaceae</taxon>
        <taxon>Pararhodospirillum</taxon>
    </lineage>
</organism>
<name>A0A512H9D4_9PROT</name>
<keyword evidence="4" id="KW-1185">Reference proteome</keyword>
<gene>
    <name evidence="3" type="ORF">ROR02_21590</name>
</gene>
<dbReference type="InterPro" id="IPR006442">
    <property type="entry name" value="Antitoxin_Phd/YefM"/>
</dbReference>
<dbReference type="OrthoDB" id="361531at2"/>
<dbReference type="RefSeq" id="WP_147164040.1">
    <property type="nucleotide sequence ID" value="NZ_BJZO01000057.1"/>
</dbReference>
<comment type="similarity">
    <text evidence="1 2">Belongs to the phD/YefM antitoxin family.</text>
</comment>
<dbReference type="Pfam" id="PF02604">
    <property type="entry name" value="PhdYeFM_antitox"/>
    <property type="match status" value="1"/>
</dbReference>
<dbReference type="SUPFAM" id="SSF143120">
    <property type="entry name" value="YefM-like"/>
    <property type="match status" value="1"/>
</dbReference>
<dbReference type="InterPro" id="IPR036165">
    <property type="entry name" value="YefM-like_sf"/>
</dbReference>
<evidence type="ECO:0000256" key="2">
    <source>
        <dbReference type="RuleBase" id="RU362080"/>
    </source>
</evidence>
<evidence type="ECO:0000256" key="1">
    <source>
        <dbReference type="ARBA" id="ARBA00009981"/>
    </source>
</evidence>
<accession>A0A512H9D4</accession>
<protein>
    <recommendedName>
        <fullName evidence="2">Antitoxin</fullName>
    </recommendedName>
</protein>
<evidence type="ECO:0000313" key="3">
    <source>
        <dbReference type="EMBL" id="GEO82028.1"/>
    </source>
</evidence>
<reference evidence="3 4" key="1">
    <citation type="submission" date="2019-07" db="EMBL/GenBank/DDBJ databases">
        <title>Whole genome shotgun sequence of Rhodospirillum oryzae NBRC 107573.</title>
        <authorList>
            <person name="Hosoyama A."/>
            <person name="Uohara A."/>
            <person name="Ohji S."/>
            <person name="Ichikawa N."/>
        </authorList>
    </citation>
    <scope>NUCLEOTIDE SEQUENCE [LARGE SCALE GENOMIC DNA]</scope>
    <source>
        <strain evidence="3 4">NBRC 107573</strain>
    </source>
</reference>
<dbReference type="Gene3D" id="3.40.1620.10">
    <property type="entry name" value="YefM-like domain"/>
    <property type="match status" value="1"/>
</dbReference>